<dbReference type="EMBL" id="FNRJ01000001">
    <property type="protein sequence ID" value="SDZ95263.1"/>
    <property type="molecule type" value="Genomic_DNA"/>
</dbReference>
<reference evidence="2" key="1">
    <citation type="submission" date="2016-10" db="EMBL/GenBank/DDBJ databases">
        <authorList>
            <person name="Varghese N."/>
            <person name="Submissions S."/>
        </authorList>
    </citation>
    <scope>NUCLEOTIDE SEQUENCE [LARGE SCALE GENOMIC DNA]</scope>
    <source>
        <strain evidence="2">DSM 11526</strain>
    </source>
</reference>
<dbReference type="Proteomes" id="UP000242469">
    <property type="component" value="Unassembled WGS sequence"/>
</dbReference>
<name>A0A1H3X7N1_9GAMM</name>
<keyword evidence="2" id="KW-1185">Reference proteome</keyword>
<evidence type="ECO:0000313" key="1">
    <source>
        <dbReference type="EMBL" id="SDZ95263.1"/>
    </source>
</evidence>
<dbReference type="OrthoDB" id="9554369at2"/>
<dbReference type="RefSeq" id="WP_091821282.1">
    <property type="nucleotide sequence ID" value="NZ_FNRJ01000001.1"/>
</dbReference>
<proteinExistence type="predicted"/>
<accession>A0A1H3X7N1</accession>
<dbReference type="STRING" id="1122198.SAMN02745729_10163"/>
<protein>
    <submittedName>
        <fullName evidence="1">Uncharacterized protein</fullName>
    </submittedName>
</protein>
<organism evidence="1 2">
    <name type="scientific">Marinobacterium iners DSM 11526</name>
    <dbReference type="NCBI Taxonomy" id="1122198"/>
    <lineage>
        <taxon>Bacteria</taxon>
        <taxon>Pseudomonadati</taxon>
        <taxon>Pseudomonadota</taxon>
        <taxon>Gammaproteobacteria</taxon>
        <taxon>Oceanospirillales</taxon>
        <taxon>Oceanospirillaceae</taxon>
        <taxon>Marinobacterium</taxon>
    </lineage>
</organism>
<evidence type="ECO:0000313" key="2">
    <source>
        <dbReference type="Proteomes" id="UP000242469"/>
    </source>
</evidence>
<dbReference type="AlphaFoldDB" id="A0A1H3X7N1"/>
<sequence>MKGQQLKVAVENEVLSISIGVDILCHACETGRMYGLDGIKITDKELFLKGMVLQLCREEEDGTTPVHEMFDNAVSQMLEDGEEGVDLKDE</sequence>
<gene>
    <name evidence="1" type="ORF">SAMN02745729_10163</name>
</gene>